<organism evidence="2 3">
    <name type="scientific">Symbiodinium natans</name>
    <dbReference type="NCBI Taxonomy" id="878477"/>
    <lineage>
        <taxon>Eukaryota</taxon>
        <taxon>Sar</taxon>
        <taxon>Alveolata</taxon>
        <taxon>Dinophyceae</taxon>
        <taxon>Suessiales</taxon>
        <taxon>Symbiodiniaceae</taxon>
        <taxon>Symbiodinium</taxon>
    </lineage>
</organism>
<feature type="compositionally biased region" description="Low complexity" evidence="1">
    <location>
        <begin position="130"/>
        <end position="141"/>
    </location>
</feature>
<keyword evidence="3" id="KW-1185">Reference proteome</keyword>
<feature type="compositionally biased region" description="Basic residues" evidence="1">
    <location>
        <begin position="105"/>
        <end position="115"/>
    </location>
</feature>
<sequence>MACSQESHAHREEDELSLPDDVGSEAETQADVLQGFFANVLPAAAVAAGQTGFTTPQQEPPLDSDGEVIGSPKAASPLCEGSQPLKRLCASSHLGSPRPPLAEKKKAKAKAKAPKKVPASSVKAKKRPAAAKGPKGPNTGPSDPEKPLSKARVASASVPKRSYVQAKSSPGGRFRLIIEFPERKYANHRELAIHVRDKIESEQLTYTAARALKVPAAPGSLMTDSMSISLPSSVCSEQCCSPVSAADDSRAQTDVDLQRPGSTALTVAEVELPPDVSGDEGADSDVLEDCCESDSDAPCLLDEGELDSDPECADPPVNVDRPQEGQRVKVPSPAVASDLNPKVDGYQDIAEVYSPARTLPLAWQLGLCGNLSLDLATGWDFRDPRNRQLVLELLGRLQILFCIVCPPCRAFSELQRLWNFRRLPVERVRAIMDEGLEYLSHAMQIAEAQVSAGRFFVFEHPYRASSWATPVVQRVLALPKDAVAPVTPSTLPCPVDADVSIEAPDEDKFVQVMLGDLTDVFQKFGGPAQYLQQKLVTEKDRTAFRNYLQQLLPERDDWLYVEDADLPKVKDHEMAQQLPQTVHIASLGFDSACSLKPSPGLSVANQLLEHYLRDGFVTASEPLLITQDVQFPAGLNPPLHAHTGLKCFSLGYVKGMARATTALALLHRAWVQSWDLQSCHKKLWESLQVVHVHHLETGSKVEEGLKNMQYSARGSVRKANSVIQIVKMIQALLQHGMQDFSVFVRQWNAMAPSSHRLVGKKAQALKLLFDSAPQVVLDLVVQHVGRCGWELCAWSDDSLASKKLYPGHQFPAKTKVWLARLKVSDESMLLFGQRVHSSHDKKPDYLRKVKDDQAAMEALAERAAFIWHCGQEFLQHVPVKAADIQLFFYDAWVAGHSVLETEAQAALLDKSPAFEVTKHLSALRGLMDSHMFSAPIATLSEPDKEALDIDAWKLQEKQMKYDMTVYANWTKKTSDAETARETARQEWRLNRREKCQAATSNFMETCCKLQVWDGKKPERSVAEAAKFKRELAEKSCGGSDQVPCLVYLNYTAPCLIYAEHSVAHQHVLTWAMHESPQSAGILLAPAFTYNKGRIHLEEKKLLEVFTQAHLNVDTHFSLLFSEKLDARDCRPMTYPGRLLFPGAADVSKSLWAGCLLRKQQRTAPQHFVKSQDLREVENLAADSLPPSTDLRDNHVHGASKVAQVGPQSAGALLEAMLDGVDLSKMKGMLLLDLFPHTGDMLEAFALQQRLYSKKVTLGYMGFFDSQTHLTWAETFVKDSLVDKILEGSLNMPNGEKLEKEISPDLLDNLPPKPQLNVLVWTKDSTVSLPTAVVKKWQGHAVVGQQFAEFLEDFTNKGFTVADPCQESSEDKEEPSKRTAPGGDETGSTTRSPKRVKCMDLTTRLVQANAVSEALLFEASLAGKNPAVLQIRANHTVYLHNKTETEYSSPDKGFLTSFGKGQFKLVKAGDNQATGYTFNLTGSEDLVVSNGQVCTVGELVQTMREKKPDCQVCYHNLTTDPQNPKKFSLQQTHCVAFQPKALEEKDKLDQNNLGTKEPWTTWQGSDAMNLLWAVRWVTKGLTPVKPVVHLKERVVLKAGEVCRLSK</sequence>
<evidence type="ECO:0000313" key="2">
    <source>
        <dbReference type="EMBL" id="CAE7444332.1"/>
    </source>
</evidence>
<dbReference type="OrthoDB" id="437377at2759"/>
<reference evidence="2" key="1">
    <citation type="submission" date="2021-02" db="EMBL/GenBank/DDBJ databases">
        <authorList>
            <person name="Dougan E. K."/>
            <person name="Rhodes N."/>
            <person name="Thang M."/>
            <person name="Chan C."/>
        </authorList>
    </citation>
    <scope>NUCLEOTIDE SEQUENCE</scope>
</reference>
<protein>
    <submittedName>
        <fullName evidence="2">Uncharacterized protein</fullName>
    </submittedName>
</protein>
<name>A0A812RIR4_9DINO</name>
<proteinExistence type="predicted"/>
<feature type="region of interest" description="Disordered" evidence="1">
    <location>
        <begin position="298"/>
        <end position="327"/>
    </location>
</feature>
<feature type="region of interest" description="Disordered" evidence="1">
    <location>
        <begin position="1360"/>
        <end position="1393"/>
    </location>
</feature>
<feature type="compositionally biased region" description="Acidic residues" evidence="1">
    <location>
        <begin position="14"/>
        <end position="24"/>
    </location>
</feature>
<gene>
    <name evidence="2" type="ORF">SNAT2548_LOCUS24178</name>
</gene>
<feature type="compositionally biased region" description="Acidic residues" evidence="1">
    <location>
        <begin position="302"/>
        <end position="312"/>
    </location>
</feature>
<accession>A0A812RIR4</accession>
<feature type="region of interest" description="Disordered" evidence="1">
    <location>
        <begin position="1"/>
        <end position="26"/>
    </location>
</feature>
<dbReference type="Proteomes" id="UP000604046">
    <property type="component" value="Unassembled WGS sequence"/>
</dbReference>
<feature type="region of interest" description="Disordered" evidence="1">
    <location>
        <begin position="51"/>
        <end position="167"/>
    </location>
</feature>
<evidence type="ECO:0000313" key="3">
    <source>
        <dbReference type="Proteomes" id="UP000604046"/>
    </source>
</evidence>
<dbReference type="EMBL" id="CAJNDS010002348">
    <property type="protein sequence ID" value="CAE7444332.1"/>
    <property type="molecule type" value="Genomic_DNA"/>
</dbReference>
<comment type="caution">
    <text evidence="2">The sequence shown here is derived from an EMBL/GenBank/DDBJ whole genome shotgun (WGS) entry which is preliminary data.</text>
</comment>
<evidence type="ECO:0000256" key="1">
    <source>
        <dbReference type="SAM" id="MobiDB-lite"/>
    </source>
</evidence>